<dbReference type="Proteomes" id="UP000439113">
    <property type="component" value="Unassembled WGS sequence"/>
</dbReference>
<reference evidence="1 2" key="1">
    <citation type="submission" date="2019-11" db="EMBL/GenBank/DDBJ databases">
        <title>Whole-genome sequence of a Rhodoblastus acidophilus DSM 142.</title>
        <authorList>
            <person name="Kyndt J.A."/>
            <person name="Meyer T.E."/>
        </authorList>
    </citation>
    <scope>NUCLEOTIDE SEQUENCE [LARGE SCALE GENOMIC DNA]</scope>
    <source>
        <strain evidence="1 2">DSM 142</strain>
    </source>
</reference>
<accession>A0A6N8DLH7</accession>
<comment type="caution">
    <text evidence="1">The sequence shown here is derived from an EMBL/GenBank/DDBJ whole genome shotgun (WGS) entry which is preliminary data.</text>
</comment>
<proteinExistence type="predicted"/>
<name>A0A6N8DLH7_RHOAC</name>
<organism evidence="1 2">
    <name type="scientific">Rhodoblastus acidophilus</name>
    <name type="common">Rhodopseudomonas acidophila</name>
    <dbReference type="NCBI Taxonomy" id="1074"/>
    <lineage>
        <taxon>Bacteria</taxon>
        <taxon>Pseudomonadati</taxon>
        <taxon>Pseudomonadota</taxon>
        <taxon>Alphaproteobacteria</taxon>
        <taxon>Hyphomicrobiales</taxon>
        <taxon>Rhodoblastaceae</taxon>
        <taxon>Rhodoblastus</taxon>
    </lineage>
</organism>
<protein>
    <submittedName>
        <fullName evidence="1">Uncharacterized protein</fullName>
    </submittedName>
</protein>
<sequence>MRQAATLTIPIATKTWSEAGECCHSCEPKNDQKNCGFIIDAVAARLRGTNAKAVAKTGLDGSWAEIEDRFNTKIGWGKSIDDAYGAAKSAGDGAMAIVGIKYSNNAGSHVVIIANDHGKVGIVEGQNWKPGQNAGVIYDAKAANLRYNSDGKSEIGVGVIPRDK</sequence>
<dbReference type="AlphaFoldDB" id="A0A6N8DLH7"/>
<gene>
    <name evidence="1" type="ORF">GJ654_10025</name>
</gene>
<evidence type="ECO:0000313" key="1">
    <source>
        <dbReference type="EMBL" id="MTV31329.1"/>
    </source>
</evidence>
<dbReference type="EMBL" id="WNKS01000007">
    <property type="protein sequence ID" value="MTV31329.1"/>
    <property type="molecule type" value="Genomic_DNA"/>
</dbReference>
<evidence type="ECO:0000313" key="2">
    <source>
        <dbReference type="Proteomes" id="UP000439113"/>
    </source>
</evidence>